<evidence type="ECO:0008006" key="3">
    <source>
        <dbReference type="Google" id="ProtNLM"/>
    </source>
</evidence>
<dbReference type="InterPro" id="IPR036249">
    <property type="entry name" value="Thioredoxin-like_sf"/>
</dbReference>
<dbReference type="InterPro" id="IPR038218">
    <property type="entry name" value="YuzD-like_sp"/>
</dbReference>
<sequence>MGGGRAVQKPIEIVVYGAEQICASCVHLPSSKDTFEWLTAALERKFPHQPFKMTYVDIYDPPEDKEKKSFASRVIEEELFYPVVLVEGKMVGEGNPRLKVICEEMEKYGYKAP</sequence>
<dbReference type="Proteomes" id="UP000011747">
    <property type="component" value="Unassembled WGS sequence"/>
</dbReference>
<gene>
    <name evidence="1" type="ORF">HMPREF1015_01073</name>
</gene>
<accession>G9QH14</accession>
<dbReference type="HOGENOM" id="CLU_151124_0_0_9"/>
<keyword evidence="2" id="KW-1185">Reference proteome</keyword>
<reference evidence="1 2" key="1">
    <citation type="submission" date="2011-09" db="EMBL/GenBank/DDBJ databases">
        <title>The Genome Sequence of Bacillus smithii 7_3_47FAA.</title>
        <authorList>
            <consortium name="The Broad Institute Genome Sequencing Platform"/>
            <person name="Earl A."/>
            <person name="Ward D."/>
            <person name="Feldgarden M."/>
            <person name="Gevers D."/>
            <person name="Daigneault M."/>
            <person name="Strauss J."/>
            <person name="Allen-Vercoe E."/>
            <person name="Young S.K."/>
            <person name="Zeng Q."/>
            <person name="Gargeya S."/>
            <person name="Fitzgerald M."/>
            <person name="Haas B."/>
            <person name="Abouelleil A."/>
            <person name="Alvarado L."/>
            <person name="Arachchi H.M."/>
            <person name="Berlin A."/>
            <person name="Brown A."/>
            <person name="Chapman S.B."/>
            <person name="Chen Z."/>
            <person name="Dunbar C."/>
            <person name="Freedman E."/>
            <person name="Gearin G."/>
            <person name="Goldberg J."/>
            <person name="Griggs A."/>
            <person name="Gujja S."/>
            <person name="Heiman D."/>
            <person name="Howarth C."/>
            <person name="Larson L."/>
            <person name="Lui A."/>
            <person name="MacDonald P.J.P."/>
            <person name="Montmayeur A."/>
            <person name="Murphy C."/>
            <person name="Neiman D."/>
            <person name="Pearson M."/>
            <person name="Priest M."/>
            <person name="Roberts A."/>
            <person name="Saif S."/>
            <person name="Shea T."/>
            <person name="Shenoy N."/>
            <person name="Sisk P."/>
            <person name="Stolte C."/>
            <person name="Sykes S."/>
            <person name="Wortman J."/>
            <person name="Nusbaum C."/>
            <person name="Birren B."/>
        </authorList>
    </citation>
    <scope>NUCLEOTIDE SEQUENCE [LARGE SCALE GENOMIC DNA]</scope>
    <source>
        <strain evidence="1 2">7_3_47FAA</strain>
    </source>
</reference>
<dbReference type="PIRSF" id="PIRSF010603">
    <property type="entry name" value="UCP010603"/>
    <property type="match status" value="1"/>
</dbReference>
<proteinExistence type="predicted"/>
<evidence type="ECO:0000313" key="1">
    <source>
        <dbReference type="EMBL" id="EHL79521.1"/>
    </source>
</evidence>
<dbReference type="EMBL" id="ACWF01000007">
    <property type="protein sequence ID" value="EHL79521.1"/>
    <property type="molecule type" value="Genomic_DNA"/>
</dbReference>
<organism evidence="1 2">
    <name type="scientific">Bacillus smithii 7_3_47FAA</name>
    <dbReference type="NCBI Taxonomy" id="665952"/>
    <lineage>
        <taxon>Bacteria</taxon>
        <taxon>Bacillati</taxon>
        <taxon>Bacillota</taxon>
        <taxon>Bacilli</taxon>
        <taxon>Bacillales</taxon>
        <taxon>Bacillaceae</taxon>
        <taxon>Bacillus</taxon>
    </lineage>
</organism>
<dbReference type="Pfam" id="PF07315">
    <property type="entry name" value="DUF1462"/>
    <property type="match status" value="1"/>
</dbReference>
<dbReference type="PATRIC" id="fig|665952.3.peg.183"/>
<evidence type="ECO:0000313" key="2">
    <source>
        <dbReference type="Proteomes" id="UP000011747"/>
    </source>
</evidence>
<name>G9QH14_9BACI</name>
<comment type="caution">
    <text evidence="1">The sequence shown here is derived from an EMBL/GenBank/DDBJ whole genome shotgun (WGS) entry which is preliminary data.</text>
</comment>
<protein>
    <recommendedName>
        <fullName evidence="3">Disulfide oxidoreductase YuzD</fullName>
    </recommendedName>
</protein>
<dbReference type="InterPro" id="IPR009190">
    <property type="entry name" value="DUF1462"/>
</dbReference>
<dbReference type="SUPFAM" id="SSF52833">
    <property type="entry name" value="Thioredoxin-like"/>
    <property type="match status" value="1"/>
</dbReference>
<dbReference type="Gene3D" id="3.40.30.30">
    <property type="entry name" value="Hypothetical protein sa0798"/>
    <property type="match status" value="1"/>
</dbReference>
<dbReference type="AlphaFoldDB" id="G9QH14"/>